<evidence type="ECO:0000256" key="2">
    <source>
        <dbReference type="ARBA" id="ARBA00022679"/>
    </source>
</evidence>
<dbReference type="SUPFAM" id="SSF53784">
    <property type="entry name" value="Phosphofructokinase"/>
    <property type="match status" value="1"/>
</dbReference>
<evidence type="ECO:0000256" key="1">
    <source>
        <dbReference type="ARBA" id="ARBA00001946"/>
    </source>
</evidence>
<dbReference type="GO" id="GO:0046872">
    <property type="term" value="F:metal ion binding"/>
    <property type="evidence" value="ECO:0007669"/>
    <property type="project" value="UniProtKB-KW"/>
</dbReference>
<feature type="region of interest" description="Disordered" evidence="6">
    <location>
        <begin position="279"/>
        <end position="325"/>
    </location>
</feature>
<comment type="cofactor">
    <cofactor evidence="1">
        <name>Mg(2+)</name>
        <dbReference type="ChEBI" id="CHEBI:18420"/>
    </cofactor>
</comment>
<keyword evidence="4" id="KW-0418">Kinase</keyword>
<dbReference type="InterPro" id="IPR035966">
    <property type="entry name" value="PKF_sf"/>
</dbReference>
<dbReference type="Gene3D" id="3.40.50.460">
    <property type="entry name" value="Phosphofructokinase domain"/>
    <property type="match status" value="1"/>
</dbReference>
<organism evidence="8">
    <name type="scientific">Lotharella oceanica</name>
    <dbReference type="NCBI Taxonomy" id="641309"/>
    <lineage>
        <taxon>Eukaryota</taxon>
        <taxon>Sar</taxon>
        <taxon>Rhizaria</taxon>
        <taxon>Cercozoa</taxon>
        <taxon>Chlorarachniophyceae</taxon>
        <taxon>Lotharella</taxon>
    </lineage>
</organism>
<gene>
    <name evidence="8" type="ORF">LSP00402_LOCUS15151</name>
</gene>
<dbReference type="InterPro" id="IPR000023">
    <property type="entry name" value="Phosphofructokinase_dom"/>
</dbReference>
<evidence type="ECO:0000256" key="3">
    <source>
        <dbReference type="ARBA" id="ARBA00022723"/>
    </source>
</evidence>
<dbReference type="GO" id="GO:0003872">
    <property type="term" value="F:6-phosphofructokinase activity"/>
    <property type="evidence" value="ECO:0007669"/>
    <property type="project" value="InterPro"/>
</dbReference>
<evidence type="ECO:0000256" key="5">
    <source>
        <dbReference type="ARBA" id="ARBA00022842"/>
    </source>
</evidence>
<name>A0A7S2TVM4_9EUKA</name>
<evidence type="ECO:0000256" key="4">
    <source>
        <dbReference type="ARBA" id="ARBA00022777"/>
    </source>
</evidence>
<dbReference type="AlphaFoldDB" id="A0A7S2TVM4"/>
<evidence type="ECO:0000256" key="6">
    <source>
        <dbReference type="SAM" id="MobiDB-lite"/>
    </source>
</evidence>
<proteinExistence type="predicted"/>
<protein>
    <recommendedName>
        <fullName evidence="7">Phosphofructokinase domain-containing protein</fullName>
    </recommendedName>
</protein>
<dbReference type="Pfam" id="PF00365">
    <property type="entry name" value="PFK"/>
    <property type="match status" value="1"/>
</dbReference>
<sequence>MKTLEALGLNMLFVVGGDGTHSAANAIYATARERGMKISVVGIPKTIDNDISLIDRSFGFETSIEEAQRAIISAKVEAKASINGVGIVRLMGRHSGAITLMASLASNDVDIALIPEIPFNEKAFLEHLDSVLERQGHAVVVAAEGMAEVVLKELQEQHSAQELAKGGATQSISGDIGVYLKSSINEFLKQRNKEHRLVNIDPTYMIRSIPANAGDKVYCTVLSQQAVHGAMSGFTGFSAGMVSTNYVYIPITDIIQAGPRKVDPQGQMWYRLVTSTQQPAQFVASPPQDPGQPLTEAVEDKREEKESDAREEKESDATSEATTVV</sequence>
<dbReference type="EMBL" id="HBHP01024448">
    <property type="protein sequence ID" value="CAD9771161.1"/>
    <property type="molecule type" value="Transcribed_RNA"/>
</dbReference>
<evidence type="ECO:0000259" key="7">
    <source>
        <dbReference type="Pfam" id="PF00365"/>
    </source>
</evidence>
<reference evidence="8" key="1">
    <citation type="submission" date="2021-01" db="EMBL/GenBank/DDBJ databases">
        <authorList>
            <person name="Corre E."/>
            <person name="Pelletier E."/>
            <person name="Niang G."/>
            <person name="Scheremetjew M."/>
            <person name="Finn R."/>
            <person name="Kale V."/>
            <person name="Holt S."/>
            <person name="Cochrane G."/>
            <person name="Meng A."/>
            <person name="Brown T."/>
            <person name="Cohen L."/>
        </authorList>
    </citation>
    <scope>NUCLEOTIDE SEQUENCE</scope>
    <source>
        <strain evidence="8">CCMP622</strain>
    </source>
</reference>
<keyword evidence="5" id="KW-0460">Magnesium</keyword>
<dbReference type="InterPro" id="IPR050929">
    <property type="entry name" value="PFKA"/>
</dbReference>
<keyword evidence="2" id="KW-0808">Transferase</keyword>
<accession>A0A7S2TVM4</accession>
<dbReference type="GO" id="GO:0006002">
    <property type="term" value="P:fructose 6-phosphate metabolic process"/>
    <property type="evidence" value="ECO:0007669"/>
    <property type="project" value="InterPro"/>
</dbReference>
<feature type="compositionally biased region" description="Basic and acidic residues" evidence="6">
    <location>
        <begin position="298"/>
        <end position="316"/>
    </location>
</feature>
<feature type="domain" description="Phosphofructokinase" evidence="7">
    <location>
        <begin position="2"/>
        <end position="228"/>
    </location>
</feature>
<evidence type="ECO:0000313" key="8">
    <source>
        <dbReference type="EMBL" id="CAD9771161.1"/>
    </source>
</evidence>
<dbReference type="InterPro" id="IPR022953">
    <property type="entry name" value="ATP_PFK"/>
</dbReference>
<keyword evidence="3" id="KW-0479">Metal-binding</keyword>
<dbReference type="PRINTS" id="PR00476">
    <property type="entry name" value="PHFRCTKINASE"/>
</dbReference>
<dbReference type="PANTHER" id="PTHR45770">
    <property type="entry name" value="ATP-DEPENDENT 6-PHOSPHOFRUCTOKINASE 1"/>
    <property type="match status" value="1"/>
</dbReference>
<dbReference type="UniPathway" id="UPA00109">
    <property type="reaction ID" value="UER00182"/>
</dbReference>